<accession>A0A498IYK3</accession>
<sequence>MFNTLSLFLFTLSLPSTSLRRATEIRRGSAAMYEIESCRSVAKITASLGFAARFKPPKEPSERLGGRLSSPRLTKHFGLNQTGRDETGRDGMERKQKCPRMETRRKKKETERL</sequence>
<evidence type="ECO:0000256" key="2">
    <source>
        <dbReference type="SAM" id="SignalP"/>
    </source>
</evidence>
<feature type="compositionally biased region" description="Basic and acidic residues" evidence="1">
    <location>
        <begin position="56"/>
        <end position="65"/>
    </location>
</feature>
<protein>
    <recommendedName>
        <fullName evidence="5">Secreted protein</fullName>
    </recommendedName>
</protein>
<evidence type="ECO:0000313" key="3">
    <source>
        <dbReference type="EMBL" id="RXH86563.1"/>
    </source>
</evidence>
<feature type="chain" id="PRO_5019838893" description="Secreted protein" evidence="2">
    <location>
        <begin position="23"/>
        <end position="113"/>
    </location>
</feature>
<keyword evidence="4" id="KW-1185">Reference proteome</keyword>
<gene>
    <name evidence="3" type="ORF">DVH24_021836</name>
</gene>
<reference evidence="3 4" key="1">
    <citation type="submission" date="2018-10" db="EMBL/GenBank/DDBJ databases">
        <title>A high-quality apple genome assembly.</title>
        <authorList>
            <person name="Hu J."/>
        </authorList>
    </citation>
    <scope>NUCLEOTIDE SEQUENCE [LARGE SCALE GENOMIC DNA]</scope>
    <source>
        <strain evidence="4">cv. HFTH1</strain>
        <tissue evidence="3">Young leaf</tissue>
    </source>
</reference>
<feature type="compositionally biased region" description="Basic and acidic residues" evidence="1">
    <location>
        <begin position="83"/>
        <end position="113"/>
    </location>
</feature>
<evidence type="ECO:0000256" key="1">
    <source>
        <dbReference type="SAM" id="MobiDB-lite"/>
    </source>
</evidence>
<proteinExistence type="predicted"/>
<evidence type="ECO:0000313" key="4">
    <source>
        <dbReference type="Proteomes" id="UP000290289"/>
    </source>
</evidence>
<feature type="region of interest" description="Disordered" evidence="1">
    <location>
        <begin position="55"/>
        <end position="113"/>
    </location>
</feature>
<organism evidence="3 4">
    <name type="scientific">Malus domestica</name>
    <name type="common">Apple</name>
    <name type="synonym">Pyrus malus</name>
    <dbReference type="NCBI Taxonomy" id="3750"/>
    <lineage>
        <taxon>Eukaryota</taxon>
        <taxon>Viridiplantae</taxon>
        <taxon>Streptophyta</taxon>
        <taxon>Embryophyta</taxon>
        <taxon>Tracheophyta</taxon>
        <taxon>Spermatophyta</taxon>
        <taxon>Magnoliopsida</taxon>
        <taxon>eudicotyledons</taxon>
        <taxon>Gunneridae</taxon>
        <taxon>Pentapetalae</taxon>
        <taxon>rosids</taxon>
        <taxon>fabids</taxon>
        <taxon>Rosales</taxon>
        <taxon>Rosaceae</taxon>
        <taxon>Amygdaloideae</taxon>
        <taxon>Maleae</taxon>
        <taxon>Malus</taxon>
    </lineage>
</organism>
<keyword evidence="2" id="KW-0732">Signal</keyword>
<dbReference type="Proteomes" id="UP000290289">
    <property type="component" value="Chromosome 10"/>
</dbReference>
<dbReference type="AlphaFoldDB" id="A0A498IYK3"/>
<comment type="caution">
    <text evidence="3">The sequence shown here is derived from an EMBL/GenBank/DDBJ whole genome shotgun (WGS) entry which is preliminary data.</text>
</comment>
<feature type="signal peptide" evidence="2">
    <location>
        <begin position="1"/>
        <end position="22"/>
    </location>
</feature>
<name>A0A498IYK3_MALDO</name>
<dbReference type="EMBL" id="RDQH01000336">
    <property type="protein sequence ID" value="RXH86563.1"/>
    <property type="molecule type" value="Genomic_DNA"/>
</dbReference>
<evidence type="ECO:0008006" key="5">
    <source>
        <dbReference type="Google" id="ProtNLM"/>
    </source>
</evidence>